<sequence>MLSDKRLQYISDHPEENAPESVEMAQEILRYRRALAEPLAVIEPLGMKYVEDGNGAMVWPARYRDHKDIFLYRLDEALIKGD</sequence>
<dbReference type="EMBL" id="JAOBTT010000002">
    <property type="protein sequence ID" value="MDZ7280082.1"/>
    <property type="molecule type" value="Genomic_DNA"/>
</dbReference>
<gene>
    <name evidence="1" type="ORF">N4G40_17665</name>
</gene>
<proteinExistence type="predicted"/>
<accession>A0ABU5LJH4</accession>
<evidence type="ECO:0000313" key="2">
    <source>
        <dbReference type="Proteomes" id="UP001288620"/>
    </source>
</evidence>
<name>A0ABU5LJH4_9GAMM</name>
<evidence type="ECO:0000313" key="1">
    <source>
        <dbReference type="EMBL" id="MDZ7280082.1"/>
    </source>
</evidence>
<protein>
    <submittedName>
        <fullName evidence="1">Uncharacterized protein</fullName>
    </submittedName>
</protein>
<keyword evidence="2" id="KW-1185">Reference proteome</keyword>
<comment type="caution">
    <text evidence="1">The sequence shown here is derived from an EMBL/GenBank/DDBJ whole genome shotgun (WGS) entry which is preliminary data.</text>
</comment>
<reference evidence="2" key="1">
    <citation type="submission" date="2023-07" db="EMBL/GenBank/DDBJ databases">
        <title>Structural and functional analysis of rice phyllospheric bacteria for their antimicrobial properties and defense elicitation against blast disease.</title>
        <authorList>
            <person name="Sahu K.P."/>
            <person name="Asharani P."/>
            <person name="Kumar M."/>
            <person name="Reddy B."/>
            <person name="Kumar A."/>
        </authorList>
    </citation>
    <scope>NUCLEOTIDE SEQUENCE [LARGE SCALE GENOMIC DNA]</scope>
    <source>
        <strain evidence="2">OsEp_Plm_30P10</strain>
    </source>
</reference>
<dbReference type="RefSeq" id="WP_322543976.1">
    <property type="nucleotide sequence ID" value="NZ_JAOBTT010000002.1"/>
</dbReference>
<dbReference type="Proteomes" id="UP001288620">
    <property type="component" value="Unassembled WGS sequence"/>
</dbReference>
<organism evidence="1 2">
    <name type="scientific">Pantoea eucrina</name>
    <dbReference type="NCBI Taxonomy" id="472693"/>
    <lineage>
        <taxon>Bacteria</taxon>
        <taxon>Pseudomonadati</taxon>
        <taxon>Pseudomonadota</taxon>
        <taxon>Gammaproteobacteria</taxon>
        <taxon>Enterobacterales</taxon>
        <taxon>Erwiniaceae</taxon>
        <taxon>Pantoea</taxon>
    </lineage>
</organism>